<dbReference type="CDD" id="cd06261">
    <property type="entry name" value="TM_PBP2"/>
    <property type="match status" value="1"/>
</dbReference>
<keyword evidence="2 7" id="KW-0813">Transport</keyword>
<dbReference type="InterPro" id="IPR051393">
    <property type="entry name" value="ABC_transporter_permease"/>
</dbReference>
<dbReference type="Proteomes" id="UP000724672">
    <property type="component" value="Unassembled WGS sequence"/>
</dbReference>
<proteinExistence type="inferred from homology"/>
<dbReference type="InterPro" id="IPR000515">
    <property type="entry name" value="MetI-like"/>
</dbReference>
<evidence type="ECO:0000313" key="9">
    <source>
        <dbReference type="EMBL" id="MBS4537735.1"/>
    </source>
</evidence>
<feature type="transmembrane region" description="Helical" evidence="7">
    <location>
        <begin position="143"/>
        <end position="160"/>
    </location>
</feature>
<keyword evidence="10" id="KW-1185">Reference proteome</keyword>
<comment type="subcellular location">
    <subcellularLocation>
        <location evidence="1 7">Cell membrane</location>
        <topology evidence="1 7">Multi-pass membrane protein</topology>
    </subcellularLocation>
</comment>
<evidence type="ECO:0000256" key="1">
    <source>
        <dbReference type="ARBA" id="ARBA00004651"/>
    </source>
</evidence>
<dbReference type="GO" id="GO:0005886">
    <property type="term" value="C:plasma membrane"/>
    <property type="evidence" value="ECO:0007669"/>
    <property type="project" value="UniProtKB-SubCell"/>
</dbReference>
<comment type="similarity">
    <text evidence="7">Belongs to the binding-protein-dependent transport system permease family.</text>
</comment>
<evidence type="ECO:0000259" key="8">
    <source>
        <dbReference type="PROSITE" id="PS50928"/>
    </source>
</evidence>
<dbReference type="Gene3D" id="1.10.3720.10">
    <property type="entry name" value="MetI-like"/>
    <property type="match status" value="1"/>
</dbReference>
<evidence type="ECO:0000256" key="3">
    <source>
        <dbReference type="ARBA" id="ARBA00022475"/>
    </source>
</evidence>
<evidence type="ECO:0000256" key="4">
    <source>
        <dbReference type="ARBA" id="ARBA00022692"/>
    </source>
</evidence>
<dbReference type="PROSITE" id="PS50928">
    <property type="entry name" value="ABC_TM1"/>
    <property type="match status" value="1"/>
</dbReference>
<dbReference type="RefSeq" id="WP_203365665.1">
    <property type="nucleotide sequence ID" value="NZ_WSFT01000021.1"/>
</dbReference>
<keyword evidence="3" id="KW-1003">Cell membrane</keyword>
<feature type="transmembrane region" description="Helical" evidence="7">
    <location>
        <begin position="104"/>
        <end position="123"/>
    </location>
</feature>
<feature type="transmembrane region" description="Helical" evidence="7">
    <location>
        <begin position="199"/>
        <end position="217"/>
    </location>
</feature>
<organism evidence="9 10">
    <name type="scientific">Anaeromonas frigoriresistens</name>
    <dbReference type="NCBI Taxonomy" id="2683708"/>
    <lineage>
        <taxon>Bacteria</taxon>
        <taxon>Bacillati</taxon>
        <taxon>Bacillota</taxon>
        <taxon>Tissierellia</taxon>
        <taxon>Tissierellales</taxon>
        <taxon>Thermohalobacteraceae</taxon>
        <taxon>Anaeromonas</taxon>
    </lineage>
</organism>
<gene>
    <name evidence="9" type="ORF">GOQ27_04635</name>
</gene>
<feature type="transmembrane region" description="Helical" evidence="7">
    <location>
        <begin position="262"/>
        <end position="279"/>
    </location>
</feature>
<reference evidence="9" key="1">
    <citation type="submission" date="2019-12" db="EMBL/GenBank/DDBJ databases">
        <title>Clostridiaceae gen. nov. sp. nov., isolated from sediment in Xinjiang, China.</title>
        <authorList>
            <person name="Zhang R."/>
        </authorList>
    </citation>
    <scope>NUCLEOTIDE SEQUENCE</scope>
    <source>
        <strain evidence="9">D2Q-11</strain>
    </source>
</reference>
<dbReference type="GO" id="GO:0055085">
    <property type="term" value="P:transmembrane transport"/>
    <property type="evidence" value="ECO:0007669"/>
    <property type="project" value="InterPro"/>
</dbReference>
<keyword evidence="5 7" id="KW-1133">Transmembrane helix</keyword>
<feature type="domain" description="ABC transmembrane type-1" evidence="8">
    <location>
        <begin position="66"/>
        <end position="276"/>
    </location>
</feature>
<dbReference type="PANTHER" id="PTHR30193:SF37">
    <property type="entry name" value="INNER MEMBRANE ABC TRANSPORTER PERMEASE PROTEIN YCJO"/>
    <property type="match status" value="1"/>
</dbReference>
<evidence type="ECO:0000313" key="10">
    <source>
        <dbReference type="Proteomes" id="UP000724672"/>
    </source>
</evidence>
<evidence type="ECO:0000256" key="6">
    <source>
        <dbReference type="ARBA" id="ARBA00023136"/>
    </source>
</evidence>
<evidence type="ECO:0000256" key="2">
    <source>
        <dbReference type="ARBA" id="ARBA00022448"/>
    </source>
</evidence>
<evidence type="ECO:0000256" key="7">
    <source>
        <dbReference type="RuleBase" id="RU363032"/>
    </source>
</evidence>
<dbReference type="Pfam" id="PF00528">
    <property type="entry name" value="BPD_transp_1"/>
    <property type="match status" value="1"/>
</dbReference>
<feature type="transmembrane region" description="Helical" evidence="7">
    <location>
        <begin position="68"/>
        <end position="92"/>
    </location>
</feature>
<dbReference type="EMBL" id="WSFT01000021">
    <property type="protein sequence ID" value="MBS4537735.1"/>
    <property type="molecule type" value="Genomic_DNA"/>
</dbReference>
<keyword evidence="6 7" id="KW-0472">Membrane</keyword>
<name>A0A942UTK6_9FIRM</name>
<dbReference type="InterPro" id="IPR035906">
    <property type="entry name" value="MetI-like_sf"/>
</dbReference>
<dbReference type="SUPFAM" id="SSF161098">
    <property type="entry name" value="MetI-like"/>
    <property type="match status" value="1"/>
</dbReference>
<keyword evidence="4 7" id="KW-0812">Transmembrane</keyword>
<comment type="caution">
    <text evidence="9">The sequence shown here is derived from an EMBL/GenBank/DDBJ whole genome shotgun (WGS) entry which is preliminary data.</text>
</comment>
<dbReference type="PANTHER" id="PTHR30193">
    <property type="entry name" value="ABC TRANSPORTER PERMEASE PROTEIN"/>
    <property type="match status" value="1"/>
</dbReference>
<feature type="transmembrane region" description="Helical" evidence="7">
    <location>
        <begin position="7"/>
        <end position="35"/>
    </location>
</feature>
<evidence type="ECO:0000256" key="5">
    <source>
        <dbReference type="ARBA" id="ARBA00022989"/>
    </source>
</evidence>
<dbReference type="AlphaFoldDB" id="A0A942UTK6"/>
<accession>A0A942UTK6</accession>
<sequence>MNNYKKWFPIFVGPILLAFLMVVIIPMIVGIYFSFTDWNGITNTPNWVGIENYIKAFSDEKFGDAFKFTASFAVVSVFTINIIGFGLALLVTKKMKISNFLRSIFFMPNLIGGIILGFVWQFIFTKGFASLGSIFGWSFLEGWLSTTATGFWGLVILMSWQMSGYMMIIYIAAIQSIPDSLIEASQIDGANGLQKLRHIILPLVAPAFTVGIFLSLSNSFKLFDQNLALTGGGPYDSTQMLALNIYKTAFTMNKLGLAQAKAVVFLLAVAVITVTQLYYSKKREVEM</sequence>
<protein>
    <submittedName>
        <fullName evidence="9">Sugar ABC transporter permease</fullName>
    </submittedName>
</protein>